<organism evidence="8 9">
    <name type="scientific">Streptomyces endophyticus</name>
    <dbReference type="NCBI Taxonomy" id="714166"/>
    <lineage>
        <taxon>Bacteria</taxon>
        <taxon>Bacillati</taxon>
        <taxon>Actinomycetota</taxon>
        <taxon>Actinomycetes</taxon>
        <taxon>Kitasatosporales</taxon>
        <taxon>Streptomycetaceae</taxon>
        <taxon>Streptomyces</taxon>
    </lineage>
</organism>
<dbReference type="Gene3D" id="2.60.120.260">
    <property type="entry name" value="Galactose-binding domain-like"/>
    <property type="match status" value="1"/>
</dbReference>
<keyword evidence="9" id="KW-1185">Reference proteome</keyword>
<dbReference type="Gene3D" id="3.20.20.80">
    <property type="entry name" value="Glycosidases"/>
    <property type="match status" value="2"/>
</dbReference>
<keyword evidence="3 6" id="KW-0732">Signal</keyword>
<protein>
    <recommendedName>
        <fullName evidence="2">alpha-L-fucosidase</fullName>
        <ecNumber evidence="2">3.2.1.51</ecNumber>
    </recommendedName>
</protein>
<evidence type="ECO:0000256" key="5">
    <source>
        <dbReference type="ARBA" id="ARBA00023295"/>
    </source>
</evidence>
<dbReference type="InterPro" id="IPR017853">
    <property type="entry name" value="GH"/>
</dbReference>
<evidence type="ECO:0000256" key="4">
    <source>
        <dbReference type="ARBA" id="ARBA00022801"/>
    </source>
</evidence>
<evidence type="ECO:0000256" key="3">
    <source>
        <dbReference type="ARBA" id="ARBA00022729"/>
    </source>
</evidence>
<dbReference type="EMBL" id="JAOZYC010000199">
    <property type="protein sequence ID" value="MEB8343819.1"/>
    <property type="molecule type" value="Genomic_DNA"/>
</dbReference>
<evidence type="ECO:0000256" key="1">
    <source>
        <dbReference type="ARBA" id="ARBA00007951"/>
    </source>
</evidence>
<keyword evidence="4" id="KW-0378">Hydrolase</keyword>
<comment type="caution">
    <text evidence="8">The sequence shown here is derived from an EMBL/GenBank/DDBJ whole genome shotgun (WGS) entry which is preliminary data.</text>
</comment>
<evidence type="ECO:0000313" key="8">
    <source>
        <dbReference type="EMBL" id="MEB8343819.1"/>
    </source>
</evidence>
<evidence type="ECO:0000313" key="9">
    <source>
        <dbReference type="Proteomes" id="UP001354931"/>
    </source>
</evidence>
<dbReference type="PANTHER" id="PTHR10030:SF37">
    <property type="entry name" value="ALPHA-L-FUCOSIDASE-RELATED"/>
    <property type="match status" value="1"/>
</dbReference>
<feature type="chain" id="PRO_5045412230" description="alpha-L-fucosidase" evidence="6">
    <location>
        <begin position="28"/>
        <end position="553"/>
    </location>
</feature>
<dbReference type="PANTHER" id="PTHR10030">
    <property type="entry name" value="ALPHA-L-FUCOSIDASE"/>
    <property type="match status" value="1"/>
</dbReference>
<dbReference type="InterPro" id="IPR057739">
    <property type="entry name" value="Glyco_hydro_29_N"/>
</dbReference>
<comment type="similarity">
    <text evidence="1">Belongs to the glycosyl hydrolase 29 family.</text>
</comment>
<evidence type="ECO:0000256" key="2">
    <source>
        <dbReference type="ARBA" id="ARBA00012662"/>
    </source>
</evidence>
<accession>A0ABU6FJ09</accession>
<keyword evidence="5" id="KW-0326">Glycosidase</keyword>
<proteinExistence type="inferred from homology"/>
<dbReference type="Pfam" id="PF01120">
    <property type="entry name" value="Alpha_L_fucos"/>
    <property type="match status" value="1"/>
</dbReference>
<gene>
    <name evidence="8" type="ORF">OKJ99_40700</name>
</gene>
<evidence type="ECO:0000259" key="7">
    <source>
        <dbReference type="Pfam" id="PF01120"/>
    </source>
</evidence>
<dbReference type="InterPro" id="IPR006311">
    <property type="entry name" value="TAT_signal"/>
</dbReference>
<dbReference type="SMART" id="SM00812">
    <property type="entry name" value="Alpha_L_fucos"/>
    <property type="match status" value="1"/>
</dbReference>
<reference evidence="8 9" key="1">
    <citation type="submission" date="2022-10" db="EMBL/GenBank/DDBJ databases">
        <authorList>
            <person name="Xie J."/>
            <person name="Shen N."/>
        </authorList>
    </citation>
    <scope>NUCLEOTIDE SEQUENCE [LARGE SCALE GENOMIC DNA]</scope>
    <source>
        <strain evidence="8 9">YIM65594</strain>
    </source>
</reference>
<dbReference type="PROSITE" id="PS51318">
    <property type="entry name" value="TAT"/>
    <property type="match status" value="1"/>
</dbReference>
<evidence type="ECO:0000256" key="6">
    <source>
        <dbReference type="SAM" id="SignalP"/>
    </source>
</evidence>
<dbReference type="EC" id="3.2.1.51" evidence="2"/>
<feature type="domain" description="Glycoside hydrolase family 29 N-terminal" evidence="7">
    <location>
        <begin position="101"/>
        <end position="321"/>
    </location>
</feature>
<dbReference type="RefSeq" id="WP_326023556.1">
    <property type="nucleotide sequence ID" value="NZ_JAOZYC010000199.1"/>
</dbReference>
<name>A0ABU6FJ09_9ACTN</name>
<sequence length="553" mass="60028">MTSRRQILGALGAAPAIAALGGVGAYAATAVPAGEPAAGRVRVRPASIIPVTGDDTPEQIIAKAANVVPRNGQLAWQRREITAFTHFGMNTFTDREWGSGAEDAATFAPTAVDADQWIRTYKAMGAELAMITAKHHDGFTLFPSRYTPHSILKSPGQPNVVRTYVDAARAHGMRVGIYLSPSDGGELPHAWHAEWIESLRKKQAEGGKLTSVEQTAVDDGDRAPGGLGRFGNGSAVKEHTIPTLVEGDDRADAVRSGKLPTFTVHVNDYDAYYLNLVYELFTEYGPLDEFWLDGANPWADAGITQEYRFEEWFRVINALSPDTVVFGGPAGVRWVGNEDGIARETEWSVVPTTADPRTYHGEWLLPHGASVADIGSRARLTESGVTHLSWFPAEADVSNRPGWFHHADEKPKTAAQLFDLYEKSVGRNATLLLNVPPSKAGTIDAADVAELTAFGQRVRKVYGRPVAENADGTTTFDRVAVREDIEHGQRVEEFAVEAEIGGAWRRIATGTTIGYQRILPLGTPITASRVRIKVLASRAEPHLGRTTLHRATD</sequence>
<feature type="signal peptide" evidence="6">
    <location>
        <begin position="1"/>
        <end position="27"/>
    </location>
</feature>
<dbReference type="Proteomes" id="UP001354931">
    <property type="component" value="Unassembled WGS sequence"/>
</dbReference>
<dbReference type="InterPro" id="IPR000933">
    <property type="entry name" value="Glyco_hydro_29"/>
</dbReference>
<dbReference type="SUPFAM" id="SSF51445">
    <property type="entry name" value="(Trans)glycosidases"/>
    <property type="match status" value="1"/>
</dbReference>